<keyword evidence="12" id="KW-1185">Reference proteome</keyword>
<protein>
    <recommendedName>
        <fullName evidence="5">hydroxyacylglutathione hydrolase</fullName>
        <ecNumber evidence="5">3.1.2.6</ecNumber>
    </recommendedName>
    <alternativeName>
        <fullName evidence="9">Glyoxalase II</fullName>
    </alternativeName>
</protein>
<dbReference type="AlphaFoldDB" id="A0A8K0NTP3"/>
<feature type="domain" description="Metallo-beta-lactamase" evidence="10">
    <location>
        <begin position="38"/>
        <end position="200"/>
    </location>
</feature>
<dbReference type="Proteomes" id="UP000812966">
    <property type="component" value="Unassembled WGS sequence"/>
</dbReference>
<organism evidence="11 12">
    <name type="scientific">Filobasidium floriforme</name>
    <dbReference type="NCBI Taxonomy" id="5210"/>
    <lineage>
        <taxon>Eukaryota</taxon>
        <taxon>Fungi</taxon>
        <taxon>Dikarya</taxon>
        <taxon>Basidiomycota</taxon>
        <taxon>Agaricomycotina</taxon>
        <taxon>Tremellomycetes</taxon>
        <taxon>Filobasidiales</taxon>
        <taxon>Filobasidiaceae</taxon>
        <taxon>Filobasidium</taxon>
    </lineage>
</organism>
<keyword evidence="6" id="KW-0479">Metal-binding</keyword>
<evidence type="ECO:0000313" key="11">
    <source>
        <dbReference type="EMBL" id="KAG7571512.1"/>
    </source>
</evidence>
<sequence>MLLARSFVKKTPLVPLNRPFSSSISHKMQIHPLLARSDNWMYLVVDEASNEAAVVDPYDWKKMLGLVKEKGVNVTTLITTHHHDDHSGGNIQFLSNHPQGSSIKAYAGSRSPGTNTVVKDKDEFTFGKNIKVKALHTPCHTQDSICFYLQDEQGKKGVFTGDTLFQGGCGRFFEGTPEEMHKALTYLGTLPEDTIVYNGHEYTPGNAKFALKIEPDNADVKRLAKLAEDNDCTAGLSTIADEKKWNVFMRLDQPAVQKATGATDAVSVMGALRELKNKA</sequence>
<dbReference type="GO" id="GO:0019243">
    <property type="term" value="P:methylglyoxal catabolic process to D-lactate via S-lactoyl-glutathione"/>
    <property type="evidence" value="ECO:0007669"/>
    <property type="project" value="InterPro"/>
</dbReference>
<dbReference type="InterPro" id="IPR017782">
    <property type="entry name" value="Hydroxyacylglutathione_Hdrlase"/>
</dbReference>
<dbReference type="UniPathway" id="UPA00619">
    <property type="reaction ID" value="UER00676"/>
</dbReference>
<dbReference type="SMART" id="SM00849">
    <property type="entry name" value="Lactamase_B"/>
    <property type="match status" value="1"/>
</dbReference>
<evidence type="ECO:0000256" key="7">
    <source>
        <dbReference type="ARBA" id="ARBA00022801"/>
    </source>
</evidence>
<evidence type="ECO:0000256" key="3">
    <source>
        <dbReference type="ARBA" id="ARBA00004963"/>
    </source>
</evidence>
<dbReference type="Pfam" id="PF00753">
    <property type="entry name" value="Lactamase_B"/>
    <property type="match status" value="1"/>
</dbReference>
<comment type="catalytic activity">
    <reaction evidence="1">
        <text>an S-(2-hydroxyacyl)glutathione + H2O = a 2-hydroxy carboxylate + glutathione + H(+)</text>
        <dbReference type="Rhea" id="RHEA:21864"/>
        <dbReference type="ChEBI" id="CHEBI:15377"/>
        <dbReference type="ChEBI" id="CHEBI:15378"/>
        <dbReference type="ChEBI" id="CHEBI:57925"/>
        <dbReference type="ChEBI" id="CHEBI:58896"/>
        <dbReference type="ChEBI" id="CHEBI:71261"/>
        <dbReference type="EC" id="3.1.2.6"/>
    </reaction>
</comment>
<dbReference type="PANTHER" id="PTHR11935:SF94">
    <property type="entry name" value="TENZING NORGAY, ISOFORM C"/>
    <property type="match status" value="1"/>
</dbReference>
<dbReference type="GO" id="GO:0046872">
    <property type="term" value="F:metal ion binding"/>
    <property type="evidence" value="ECO:0007669"/>
    <property type="project" value="UniProtKB-KW"/>
</dbReference>
<dbReference type="CDD" id="cd07723">
    <property type="entry name" value="hydroxyacylglutathione_hydrolase_MBL-fold"/>
    <property type="match status" value="1"/>
</dbReference>
<name>A0A8K0NTP3_9TREE</name>
<accession>A0A8K0NTP3</accession>
<dbReference type="Gene3D" id="3.60.15.10">
    <property type="entry name" value="Ribonuclease Z/Hydroxyacylglutathione hydrolase-like"/>
    <property type="match status" value="1"/>
</dbReference>
<comment type="cofactor">
    <cofactor evidence="2">
        <name>Zn(2+)</name>
        <dbReference type="ChEBI" id="CHEBI:29105"/>
    </cofactor>
</comment>
<dbReference type="PANTHER" id="PTHR11935">
    <property type="entry name" value="BETA LACTAMASE DOMAIN"/>
    <property type="match status" value="1"/>
</dbReference>
<dbReference type="InterPro" id="IPR036866">
    <property type="entry name" value="RibonucZ/Hydroxyglut_hydro"/>
</dbReference>
<dbReference type="NCBIfam" id="TIGR03413">
    <property type="entry name" value="GSH_gloB"/>
    <property type="match status" value="1"/>
</dbReference>
<reference evidence="11" key="1">
    <citation type="submission" date="2020-04" db="EMBL/GenBank/DDBJ databases">
        <title>Analysis of mating type loci in Filobasidium floriforme.</title>
        <authorList>
            <person name="Nowrousian M."/>
        </authorList>
    </citation>
    <scope>NUCLEOTIDE SEQUENCE</scope>
    <source>
        <strain evidence="11">CBS 6242</strain>
    </source>
</reference>
<evidence type="ECO:0000256" key="2">
    <source>
        <dbReference type="ARBA" id="ARBA00001947"/>
    </source>
</evidence>
<keyword evidence="7" id="KW-0378">Hydrolase</keyword>
<gene>
    <name evidence="11" type="ORF">FFLO_00528</name>
</gene>
<evidence type="ECO:0000256" key="1">
    <source>
        <dbReference type="ARBA" id="ARBA00001623"/>
    </source>
</evidence>
<dbReference type="HAMAP" id="MF_01374">
    <property type="entry name" value="Glyoxalase_2"/>
    <property type="match status" value="1"/>
</dbReference>
<dbReference type="GO" id="GO:0004416">
    <property type="term" value="F:hydroxyacylglutathione hydrolase activity"/>
    <property type="evidence" value="ECO:0007669"/>
    <property type="project" value="UniProtKB-EC"/>
</dbReference>
<dbReference type="EC" id="3.1.2.6" evidence="5"/>
<dbReference type="SUPFAM" id="SSF56281">
    <property type="entry name" value="Metallo-hydrolase/oxidoreductase"/>
    <property type="match status" value="1"/>
</dbReference>
<keyword evidence="8" id="KW-0862">Zinc</keyword>
<evidence type="ECO:0000256" key="9">
    <source>
        <dbReference type="ARBA" id="ARBA00031044"/>
    </source>
</evidence>
<dbReference type="Pfam" id="PF16123">
    <property type="entry name" value="HAGH_C"/>
    <property type="match status" value="1"/>
</dbReference>
<comment type="similarity">
    <text evidence="4">Belongs to the metallo-beta-lactamase superfamily. Glyoxalase II family.</text>
</comment>
<comment type="pathway">
    <text evidence="3">Secondary metabolite metabolism; methylglyoxal degradation; (R)-lactate from methylglyoxal: step 2/2.</text>
</comment>
<evidence type="ECO:0000256" key="4">
    <source>
        <dbReference type="ARBA" id="ARBA00006759"/>
    </source>
</evidence>
<evidence type="ECO:0000313" key="12">
    <source>
        <dbReference type="Proteomes" id="UP000812966"/>
    </source>
</evidence>
<comment type="caution">
    <text evidence="11">The sequence shown here is derived from an EMBL/GenBank/DDBJ whole genome shotgun (WGS) entry which is preliminary data.</text>
</comment>
<dbReference type="EMBL" id="JABELV010000006">
    <property type="protein sequence ID" value="KAG7571512.1"/>
    <property type="molecule type" value="Genomic_DNA"/>
</dbReference>
<evidence type="ECO:0000259" key="10">
    <source>
        <dbReference type="SMART" id="SM00849"/>
    </source>
</evidence>
<proteinExistence type="inferred from homology"/>
<evidence type="ECO:0000256" key="5">
    <source>
        <dbReference type="ARBA" id="ARBA00011917"/>
    </source>
</evidence>
<evidence type="ECO:0000256" key="6">
    <source>
        <dbReference type="ARBA" id="ARBA00022723"/>
    </source>
</evidence>
<dbReference type="InterPro" id="IPR032282">
    <property type="entry name" value="HAGH_C"/>
</dbReference>
<dbReference type="InterPro" id="IPR001279">
    <property type="entry name" value="Metallo-B-lactamas"/>
</dbReference>
<evidence type="ECO:0000256" key="8">
    <source>
        <dbReference type="ARBA" id="ARBA00022833"/>
    </source>
</evidence>
<dbReference type="InterPro" id="IPR035680">
    <property type="entry name" value="Clx_II_MBL"/>
</dbReference>